<feature type="compositionally biased region" description="Basic and acidic residues" evidence="1">
    <location>
        <begin position="80"/>
        <end position="89"/>
    </location>
</feature>
<evidence type="ECO:0000313" key="2">
    <source>
        <dbReference type="EMBL" id="BDG04432.1"/>
    </source>
</evidence>
<feature type="compositionally biased region" description="Basic and acidic residues" evidence="1">
    <location>
        <begin position="1"/>
        <end position="34"/>
    </location>
</feature>
<protein>
    <submittedName>
        <fullName evidence="2">Uncharacterized protein</fullName>
    </submittedName>
</protein>
<dbReference type="Proteomes" id="UP001162891">
    <property type="component" value="Chromosome"/>
</dbReference>
<sequence length="89" mass="10218">MDPMERQRQRELAIRREQELKDLETESDHRERPLEGLSSAPTSWTQEQDDRAAETVHAGDEAASEALSREQVPPPPADRTLPERGEDER</sequence>
<feature type="compositionally biased region" description="Basic and acidic residues" evidence="1">
    <location>
        <begin position="48"/>
        <end position="60"/>
    </location>
</feature>
<dbReference type="RefSeq" id="WP_248352801.1">
    <property type="nucleotide sequence ID" value="NZ_AP025591.1"/>
</dbReference>
<organism evidence="2 3">
    <name type="scientific">Anaeromyxobacter oryzae</name>
    <dbReference type="NCBI Taxonomy" id="2918170"/>
    <lineage>
        <taxon>Bacteria</taxon>
        <taxon>Pseudomonadati</taxon>
        <taxon>Myxococcota</taxon>
        <taxon>Myxococcia</taxon>
        <taxon>Myxococcales</taxon>
        <taxon>Cystobacterineae</taxon>
        <taxon>Anaeromyxobacteraceae</taxon>
        <taxon>Anaeromyxobacter</taxon>
    </lineage>
</organism>
<reference evidence="3" key="1">
    <citation type="journal article" date="2022" name="Int. J. Syst. Evol. Microbiol.">
        <title>Anaeromyxobacter oryzae sp. nov., Anaeromyxobacter diazotrophicus sp. nov. and Anaeromyxobacter paludicola sp. nov., isolated from paddy soils.</title>
        <authorList>
            <person name="Itoh H."/>
            <person name="Xu Z."/>
            <person name="Mise K."/>
            <person name="Masuda Y."/>
            <person name="Ushijima N."/>
            <person name="Hayakawa C."/>
            <person name="Shiratori Y."/>
            <person name="Senoo K."/>
        </authorList>
    </citation>
    <scope>NUCLEOTIDE SEQUENCE [LARGE SCALE GENOMIC DNA]</scope>
    <source>
        <strain evidence="3">Red232</strain>
    </source>
</reference>
<evidence type="ECO:0000313" key="3">
    <source>
        <dbReference type="Proteomes" id="UP001162891"/>
    </source>
</evidence>
<dbReference type="EMBL" id="AP025591">
    <property type="protein sequence ID" value="BDG04432.1"/>
    <property type="molecule type" value="Genomic_DNA"/>
</dbReference>
<name>A0ABM7WY36_9BACT</name>
<accession>A0ABM7WY36</accession>
<keyword evidence="3" id="KW-1185">Reference proteome</keyword>
<gene>
    <name evidence="2" type="ORF">AMOR_34280</name>
</gene>
<proteinExistence type="predicted"/>
<evidence type="ECO:0000256" key="1">
    <source>
        <dbReference type="SAM" id="MobiDB-lite"/>
    </source>
</evidence>
<feature type="region of interest" description="Disordered" evidence="1">
    <location>
        <begin position="1"/>
        <end position="89"/>
    </location>
</feature>